<evidence type="ECO:0000256" key="6">
    <source>
        <dbReference type="ARBA" id="ARBA00022525"/>
    </source>
</evidence>
<comment type="similarity">
    <text evidence="3">Belongs to the PMP outer membrane protein family.</text>
</comment>
<evidence type="ECO:0000256" key="5">
    <source>
        <dbReference type="ARBA" id="ARBA00022512"/>
    </source>
</evidence>
<evidence type="ECO:0000256" key="9">
    <source>
        <dbReference type="ARBA" id="ARBA00023136"/>
    </source>
</evidence>
<evidence type="ECO:0000256" key="10">
    <source>
        <dbReference type="ARBA" id="ARBA00023237"/>
    </source>
</evidence>
<keyword evidence="9" id="KW-0472">Membrane</keyword>
<organism evidence="13">
    <name type="scientific">Chlamydia pneumoniae</name>
    <name type="common">Chlamydophila pneumoniae</name>
    <dbReference type="NCBI Taxonomy" id="83558"/>
    <lineage>
        <taxon>Bacteria</taxon>
        <taxon>Pseudomonadati</taxon>
        <taxon>Chlamydiota</taxon>
        <taxon>Chlamydiia</taxon>
        <taxon>Chlamydiales</taxon>
        <taxon>Chlamydiaceae</taxon>
        <taxon>Chlamydia/Chlamydophila group</taxon>
        <taxon>Chlamydia</taxon>
    </lineage>
</organism>
<reference evidence="13" key="1">
    <citation type="submission" date="2015-05" db="EMBL/GenBank/DDBJ databases">
        <authorList>
            <person name="Rattei Thomas"/>
        </authorList>
    </citation>
    <scope>NUCLEOTIDE SEQUENCE</scope>
    <source>
        <strain evidence="13">GiD</strain>
        <strain evidence="14">YK41</strain>
    </source>
</reference>
<feature type="chain" id="PRO_5008835765" evidence="11">
    <location>
        <begin position="25"/>
        <end position="978"/>
    </location>
</feature>
<evidence type="ECO:0000313" key="13">
    <source>
        <dbReference type="EMBL" id="CRI41470.1"/>
    </source>
</evidence>
<name>A0A0F7WME6_CHLPN</name>
<sequence length="978" mass="103655">MPLSFKSSSFCLLACLCSASCAFAETRLGGNFVPPITNQGEEILLTSDFVCSNFLGASFSSSFINSSSNLSLLGKGLSLTFTSCQAPTNSNYALLSAAETLTFKNFSSINFTGNQSTGLGGLIYGKDIVFQSIKDLIFTTNRVAYSPASVTTSATPAITTVTTGASALQPTDSLTVENISQSIKFFGNLANFGSAISSSPTAVVKFINNTATMSFSHNFTSSGGGVIYGGSSLLFENNSGCIIFTANSCVNSLKGVTPSSGTYALGSGGAICIPTGTFELKNNQGKCTFSYNGTPNDAGAIYAETCNIVGNQGALLLDSNTAARNGGAICAKVLNIQGRGPIEFSRNRAEKGGAIFIGPSVGDPAKQTSTLTILASEGNIAFQGNMLNTKPGIRNAITVEAGGEIVSLSAQGGSRLVFYDPITHSLPTTSPSNKDITINANGASGSVVFTSKGLSSTELLLPANTTTILLGTVKIASGELKITDNAVVNVLGFATQGSGQLTLGSGGTLGLATPTGAPAAVDFTIGKLAFDPFSFLKRDFVSASVNAGTKNVTLTGALVLDEHDVTDLYDMVSLQSPVAIPIAVFKGATVTKTGFPDGEIATPSHYGYQGKWSYTWSRPLLIPAPDGGFPGGPSPSANTLYAVWNSDTLVRSTYILDPERYGEIVSNSLWISFLGNQAFSDILQDVLLIDHPGLSITAKALGAYVEHTPRQGHEGFSGRYGGYQAALSMNYTDHTTLGLSFGQLYGKTNANPYDSRCSEQMYLLSFFGQFPIVTQKSEALISWKAAYGYSKNHLNTTYLRPDKAPKSQGQWHNNSYYVLISAEHPFLNWCLLTRPLAQAWDLSGFISAEFLGGWQSKFTETGDLQRSFSRGKGYNVSLPIGCSSQWFTPFKKAPSTLTIKLAYKPDIYRVNPHNIVTVVSNQESTSISGANLRRHGLFVQIHDVVDLTEDTQAFLNYTFDGKNGFTNHRVSTGLKSTF</sequence>
<dbReference type="Pfam" id="PF02415">
    <property type="entry name" value="Chlam_PMP"/>
    <property type="match status" value="2"/>
</dbReference>
<keyword evidence="7" id="KW-0812">Transmembrane</keyword>
<dbReference type="EMBL" id="LN849040">
    <property type="protein sequence ID" value="CRI73108.1"/>
    <property type="molecule type" value="Genomic_DNA"/>
</dbReference>
<evidence type="ECO:0000256" key="1">
    <source>
        <dbReference type="ARBA" id="ARBA00004191"/>
    </source>
</evidence>
<dbReference type="Pfam" id="PF07548">
    <property type="entry name" value="ChlamPMP_M"/>
    <property type="match status" value="1"/>
</dbReference>
<keyword evidence="6" id="KW-0964">Secreted</keyword>
<dbReference type="InterPro" id="IPR005546">
    <property type="entry name" value="Autotransporte_beta"/>
</dbReference>
<dbReference type="RefSeq" id="WP_010892022.1">
    <property type="nucleotide sequence ID" value="NZ_CP172581.1"/>
</dbReference>
<dbReference type="PATRIC" id="fig|83558.18.peg.488"/>
<evidence type="ECO:0000256" key="8">
    <source>
        <dbReference type="ARBA" id="ARBA00022729"/>
    </source>
</evidence>
<keyword evidence="5" id="KW-0134">Cell wall</keyword>
<dbReference type="InterPro" id="IPR036709">
    <property type="entry name" value="Autotransporte_beta_dom_sf"/>
</dbReference>
<dbReference type="OrthoDB" id="18991at2"/>
<keyword evidence="4" id="KW-1134">Transmembrane beta strand</keyword>
<evidence type="ECO:0000259" key="12">
    <source>
        <dbReference type="PROSITE" id="PS51208"/>
    </source>
</evidence>
<feature type="domain" description="Autotransporter" evidence="12">
    <location>
        <begin position="662"/>
        <end position="978"/>
    </location>
</feature>
<keyword evidence="8 11" id="KW-0732">Signal</keyword>
<evidence type="ECO:0000256" key="11">
    <source>
        <dbReference type="SAM" id="SignalP"/>
    </source>
</evidence>
<dbReference type="AlphaFoldDB" id="A0A0F7WME6"/>
<dbReference type="InterPro" id="IPR011427">
    <property type="entry name" value="Polymorphic_membr_middle"/>
</dbReference>
<dbReference type="NCBIfam" id="TIGR01376">
    <property type="entry name" value="POMP_repeat"/>
    <property type="match status" value="2"/>
</dbReference>
<dbReference type="GO" id="GO:0009279">
    <property type="term" value="C:cell outer membrane"/>
    <property type="evidence" value="ECO:0007669"/>
    <property type="project" value="UniProtKB-SubCell"/>
</dbReference>
<gene>
    <name evidence="13" type="primary">pmp14</name>
    <name evidence="13" type="ORF">BN1224_GiD_A_04710</name>
    <name evidence="14" type="ORF">BN1224_YK41_BO_00210</name>
</gene>
<dbReference type="EMBL" id="LN847008">
    <property type="protein sequence ID" value="CRI41470.1"/>
    <property type="molecule type" value="Genomic_DNA"/>
</dbReference>
<keyword evidence="10" id="KW-0998">Cell outer membrane</keyword>
<dbReference type="PROSITE" id="PS51208">
    <property type="entry name" value="AUTOTRANSPORTER"/>
    <property type="match status" value="1"/>
</dbReference>
<dbReference type="InterPro" id="IPR003368">
    <property type="entry name" value="POMP_repeat"/>
</dbReference>
<comment type="subcellular location">
    <subcellularLocation>
        <location evidence="2">Cell outer membrane</location>
        <topology evidence="2">Peripheral membrane protein</topology>
        <orientation evidence="2">Extracellular side</orientation>
    </subcellularLocation>
    <subcellularLocation>
        <location evidence="1">Secreted</location>
        <location evidence="1">Cell wall</location>
    </subcellularLocation>
</comment>
<dbReference type="Gene3D" id="2.40.128.130">
    <property type="entry name" value="Autotransporter beta-domain"/>
    <property type="match status" value="1"/>
</dbReference>
<feature type="signal peptide" evidence="11">
    <location>
        <begin position="1"/>
        <end position="24"/>
    </location>
</feature>
<dbReference type="SUPFAM" id="SSF103515">
    <property type="entry name" value="Autotransporter"/>
    <property type="match status" value="1"/>
</dbReference>
<dbReference type="SMART" id="SM00869">
    <property type="entry name" value="Autotransporter"/>
    <property type="match status" value="1"/>
</dbReference>
<accession>A0A0F7WME6</accession>
<evidence type="ECO:0000256" key="7">
    <source>
        <dbReference type="ARBA" id="ARBA00022692"/>
    </source>
</evidence>
<evidence type="ECO:0000256" key="4">
    <source>
        <dbReference type="ARBA" id="ARBA00022452"/>
    </source>
</evidence>
<evidence type="ECO:0000313" key="14">
    <source>
        <dbReference type="EMBL" id="CRI73108.1"/>
    </source>
</evidence>
<evidence type="ECO:0000256" key="2">
    <source>
        <dbReference type="ARBA" id="ARBA00004416"/>
    </source>
</evidence>
<proteinExistence type="inferred from homology"/>
<dbReference type="Pfam" id="PF03797">
    <property type="entry name" value="Autotransporter"/>
    <property type="match status" value="1"/>
</dbReference>
<evidence type="ECO:0000256" key="3">
    <source>
        <dbReference type="ARBA" id="ARBA00007542"/>
    </source>
</evidence>
<protein>
    <submittedName>
        <fullName evidence="13">Probable outer membrane protein pmp14</fullName>
    </submittedName>
</protein>